<evidence type="ECO:0008006" key="5">
    <source>
        <dbReference type="Google" id="ProtNLM"/>
    </source>
</evidence>
<dbReference type="RefSeq" id="WP_307292521.1">
    <property type="nucleotide sequence ID" value="NZ_JAUSXV010000001.1"/>
</dbReference>
<sequence>MSEPQHPPVPPYGQPSPTPQAAPQPPTAQPYSPQQPYQQPAQPYQQQPYAQPQSPALDGAPQGHPGAAPQHFGQQQPGGDYPVPGYPGTGYPARPAASGKALGRTALIIALIAFAVGVLGSFLYPLLYGAFSYSSGFSYGIISGVTGFLVLVGSTVALILGLMAIRRPGSPVLAGIAIGIAASEIAGTVISWISSLFYAFV</sequence>
<evidence type="ECO:0000256" key="2">
    <source>
        <dbReference type="SAM" id="Phobius"/>
    </source>
</evidence>
<feature type="transmembrane region" description="Helical" evidence="2">
    <location>
        <begin position="106"/>
        <end position="127"/>
    </location>
</feature>
<organism evidence="3 4">
    <name type="scientific">Microbacterium natoriense</name>
    <dbReference type="NCBI Taxonomy" id="284570"/>
    <lineage>
        <taxon>Bacteria</taxon>
        <taxon>Bacillati</taxon>
        <taxon>Actinomycetota</taxon>
        <taxon>Actinomycetes</taxon>
        <taxon>Micrococcales</taxon>
        <taxon>Microbacteriaceae</taxon>
        <taxon>Microbacterium</taxon>
    </lineage>
</organism>
<dbReference type="Proteomes" id="UP001244427">
    <property type="component" value="Unassembled WGS sequence"/>
</dbReference>
<feature type="compositionally biased region" description="Low complexity" evidence="1">
    <location>
        <begin position="29"/>
        <end position="56"/>
    </location>
</feature>
<keyword evidence="2" id="KW-0472">Membrane</keyword>
<accession>A0AAW8ERV2</accession>
<feature type="transmembrane region" description="Helical" evidence="2">
    <location>
        <begin position="172"/>
        <end position="200"/>
    </location>
</feature>
<feature type="compositionally biased region" description="Pro residues" evidence="1">
    <location>
        <begin position="1"/>
        <end position="28"/>
    </location>
</feature>
<evidence type="ECO:0000313" key="4">
    <source>
        <dbReference type="Proteomes" id="UP001244427"/>
    </source>
</evidence>
<keyword evidence="4" id="KW-1185">Reference proteome</keyword>
<evidence type="ECO:0000313" key="3">
    <source>
        <dbReference type="EMBL" id="MDQ0645968.1"/>
    </source>
</evidence>
<feature type="region of interest" description="Disordered" evidence="1">
    <location>
        <begin position="1"/>
        <end position="87"/>
    </location>
</feature>
<dbReference type="EMBL" id="JAUSXV010000001">
    <property type="protein sequence ID" value="MDQ0645968.1"/>
    <property type="molecule type" value="Genomic_DNA"/>
</dbReference>
<evidence type="ECO:0000256" key="1">
    <source>
        <dbReference type="SAM" id="MobiDB-lite"/>
    </source>
</evidence>
<protein>
    <recommendedName>
        <fullName evidence="5">DUF4190 domain-containing protein</fullName>
    </recommendedName>
</protein>
<name>A0AAW8ERV2_9MICO</name>
<keyword evidence="2" id="KW-0812">Transmembrane</keyword>
<dbReference type="AlphaFoldDB" id="A0AAW8ERV2"/>
<gene>
    <name evidence="3" type="ORF">QFZ53_000164</name>
</gene>
<reference evidence="3 4" key="1">
    <citation type="submission" date="2023-07" db="EMBL/GenBank/DDBJ databases">
        <title>Comparative genomics of wheat-associated soil bacteria to identify genetic determinants of phenazine resistance.</title>
        <authorList>
            <person name="Mouncey N."/>
        </authorList>
    </citation>
    <scope>NUCLEOTIDE SEQUENCE [LARGE SCALE GENOMIC DNA]</scope>
    <source>
        <strain evidence="3 4">W4I9-1</strain>
    </source>
</reference>
<feature type="compositionally biased region" description="Low complexity" evidence="1">
    <location>
        <begin position="73"/>
        <end position="83"/>
    </location>
</feature>
<proteinExistence type="predicted"/>
<comment type="caution">
    <text evidence="3">The sequence shown here is derived from an EMBL/GenBank/DDBJ whole genome shotgun (WGS) entry which is preliminary data.</text>
</comment>
<feature type="transmembrane region" description="Helical" evidence="2">
    <location>
        <begin position="139"/>
        <end position="165"/>
    </location>
</feature>
<keyword evidence="2" id="KW-1133">Transmembrane helix</keyword>